<accession>A0A1X6YAD0</accession>
<dbReference type="GO" id="GO:0005524">
    <property type="term" value="F:ATP binding"/>
    <property type="evidence" value="ECO:0007669"/>
    <property type="project" value="UniProtKB-KW"/>
</dbReference>
<dbReference type="InterPro" id="IPR025944">
    <property type="entry name" value="Sigma_54_int_dom_CS"/>
</dbReference>
<keyword evidence="4" id="KW-0547">Nucleotide-binding</keyword>
<evidence type="ECO:0000256" key="1">
    <source>
        <dbReference type="ARBA" id="ARBA00002167"/>
    </source>
</evidence>
<evidence type="ECO:0000256" key="10">
    <source>
        <dbReference type="ARBA" id="ARBA00023163"/>
    </source>
</evidence>
<keyword evidence="15" id="KW-1185">Reference proteome</keyword>
<dbReference type="GO" id="GO:0043565">
    <property type="term" value="F:sequence-specific DNA binding"/>
    <property type="evidence" value="ECO:0007669"/>
    <property type="project" value="InterPro"/>
</dbReference>
<dbReference type="GO" id="GO:0006355">
    <property type="term" value="P:regulation of DNA-templated transcription"/>
    <property type="evidence" value="ECO:0007669"/>
    <property type="project" value="InterPro"/>
</dbReference>
<dbReference type="Proteomes" id="UP000193207">
    <property type="component" value="Unassembled WGS sequence"/>
</dbReference>
<comment type="subunit">
    <text evidence="2">Interacts with sigma-54.</text>
</comment>
<keyword evidence="7" id="KW-0805">Transcription regulation</keyword>
<gene>
    <name evidence="14" type="primary">zraR</name>
    <name evidence="14" type="ORF">ROH8110_00371</name>
</gene>
<evidence type="ECO:0000256" key="4">
    <source>
        <dbReference type="ARBA" id="ARBA00022741"/>
    </source>
</evidence>
<dbReference type="InterPro" id="IPR011006">
    <property type="entry name" value="CheY-like_superfamily"/>
</dbReference>
<dbReference type="Pfam" id="PF02954">
    <property type="entry name" value="HTH_8"/>
    <property type="match status" value="1"/>
</dbReference>
<sequence>MDSTDTIPDKQWGERLGNASVLIVDDEPGMRNFMMKTIEPFCAHVAEAADAKAASACLAERHYDVMILDNIMPERKGIEWLAEERSKGGFTDTIMVTAYADLETAIEAMRAGASDFILKPFRSNQLLNAIQRSIEMSRLRRENMLLQRELDATDIGRKRRHELIGSSEVIESVRQTLARVENVSTPVLITGASGTGKEVAARHLHAHSSRAKMPFVPISCGSIPAEMIEIELFGHAPGAFPGAQGGREGLLASAQGGTVFLDEISELDAAAQSALLRVLEDGLIRPVGTERDIQLDLRFVLATSRDLTAEVRAGRFREDLLFRVNVVEIRMPPLNRRETDVIELAELFLEEIASRLRLERLEIDTATRAAILRHTWPGNIRELRNFIERSLIFGSFPLETLGNDMTDQQIVPLDQVERREILRALEQVGGNRTEAAKRLGVSRKTIERKCAAWGV</sequence>
<evidence type="ECO:0000256" key="8">
    <source>
        <dbReference type="ARBA" id="ARBA00023125"/>
    </source>
</evidence>
<dbReference type="Pfam" id="PF00158">
    <property type="entry name" value="Sigma54_activat"/>
    <property type="match status" value="1"/>
</dbReference>
<dbReference type="PANTHER" id="PTHR32071">
    <property type="entry name" value="TRANSCRIPTIONAL REGULATORY PROTEIN"/>
    <property type="match status" value="1"/>
</dbReference>
<dbReference type="InterPro" id="IPR058031">
    <property type="entry name" value="AAA_lid_NorR"/>
</dbReference>
<feature type="domain" description="Sigma-54 factor interaction" evidence="12">
    <location>
        <begin position="163"/>
        <end position="392"/>
    </location>
</feature>
<dbReference type="RefSeq" id="WP_211330743.1">
    <property type="nucleotide sequence ID" value="NZ_FWFU01000001.1"/>
</dbReference>
<dbReference type="InterPro" id="IPR001789">
    <property type="entry name" value="Sig_transdc_resp-reg_receiver"/>
</dbReference>
<dbReference type="Pfam" id="PF00072">
    <property type="entry name" value="Response_reg"/>
    <property type="match status" value="1"/>
</dbReference>
<dbReference type="SMART" id="SM00382">
    <property type="entry name" value="AAA"/>
    <property type="match status" value="1"/>
</dbReference>
<keyword evidence="8" id="KW-0238">DNA-binding</keyword>
<dbReference type="PROSITE" id="PS00676">
    <property type="entry name" value="SIGMA54_INTERACT_2"/>
    <property type="match status" value="1"/>
</dbReference>
<dbReference type="GO" id="GO:0000160">
    <property type="term" value="P:phosphorelay signal transduction system"/>
    <property type="evidence" value="ECO:0007669"/>
    <property type="project" value="UniProtKB-KW"/>
</dbReference>
<dbReference type="SMART" id="SM00448">
    <property type="entry name" value="REC"/>
    <property type="match status" value="1"/>
</dbReference>
<keyword evidence="9" id="KW-0010">Activator</keyword>
<evidence type="ECO:0000256" key="3">
    <source>
        <dbReference type="ARBA" id="ARBA00015308"/>
    </source>
</evidence>
<evidence type="ECO:0000256" key="2">
    <source>
        <dbReference type="ARBA" id="ARBA00011135"/>
    </source>
</evidence>
<evidence type="ECO:0000313" key="14">
    <source>
        <dbReference type="EMBL" id="SLN15398.1"/>
    </source>
</evidence>
<dbReference type="InterPro" id="IPR003593">
    <property type="entry name" value="AAA+_ATPase"/>
</dbReference>
<proteinExistence type="predicted"/>
<feature type="domain" description="Response regulatory" evidence="13">
    <location>
        <begin position="20"/>
        <end position="134"/>
    </location>
</feature>
<dbReference type="CDD" id="cd00009">
    <property type="entry name" value="AAA"/>
    <property type="match status" value="1"/>
</dbReference>
<dbReference type="Pfam" id="PF25601">
    <property type="entry name" value="AAA_lid_14"/>
    <property type="match status" value="1"/>
</dbReference>
<dbReference type="PROSITE" id="PS00688">
    <property type="entry name" value="SIGMA54_INTERACT_3"/>
    <property type="match status" value="1"/>
</dbReference>
<dbReference type="InterPro" id="IPR002197">
    <property type="entry name" value="HTH_Fis"/>
</dbReference>
<keyword evidence="6" id="KW-0902">Two-component regulatory system</keyword>
<evidence type="ECO:0000256" key="9">
    <source>
        <dbReference type="ARBA" id="ARBA00023159"/>
    </source>
</evidence>
<evidence type="ECO:0000313" key="15">
    <source>
        <dbReference type="Proteomes" id="UP000193207"/>
    </source>
</evidence>
<dbReference type="AlphaFoldDB" id="A0A1X6YAD0"/>
<name>A0A1X6YAD0_9RHOB</name>
<dbReference type="PROSITE" id="PS50045">
    <property type="entry name" value="SIGMA54_INTERACT_4"/>
    <property type="match status" value="1"/>
</dbReference>
<dbReference type="Gene3D" id="3.40.50.300">
    <property type="entry name" value="P-loop containing nucleotide triphosphate hydrolases"/>
    <property type="match status" value="1"/>
</dbReference>
<keyword evidence="11" id="KW-0597">Phosphoprotein</keyword>
<dbReference type="SUPFAM" id="SSF52172">
    <property type="entry name" value="CheY-like"/>
    <property type="match status" value="1"/>
</dbReference>
<dbReference type="Gene3D" id="1.10.8.60">
    <property type="match status" value="1"/>
</dbReference>
<evidence type="ECO:0000259" key="13">
    <source>
        <dbReference type="PROSITE" id="PS50110"/>
    </source>
</evidence>
<feature type="modified residue" description="4-aspartylphosphate" evidence="11">
    <location>
        <position position="69"/>
    </location>
</feature>
<dbReference type="FunFam" id="3.40.50.300:FF:000006">
    <property type="entry name" value="DNA-binding transcriptional regulator NtrC"/>
    <property type="match status" value="1"/>
</dbReference>
<dbReference type="SUPFAM" id="SSF46689">
    <property type="entry name" value="Homeodomain-like"/>
    <property type="match status" value="1"/>
</dbReference>
<dbReference type="PANTHER" id="PTHR32071:SF91">
    <property type="entry name" value="TUNGSTATE-RESPONSIVE TWO COMPONENT SIGMA54-DEPENDENT SIGNAL TRANSDUCTION SYSTEM RESPONSE REGULATOR FIS FAMILY"/>
    <property type="match status" value="1"/>
</dbReference>
<comment type="function">
    <text evidence="1">Required for activation of most nif operons, which are directly involved in nitrogen fixation.</text>
</comment>
<protein>
    <recommendedName>
        <fullName evidence="3">Nif-specific regulatory protein</fullName>
    </recommendedName>
</protein>
<dbReference type="InterPro" id="IPR027417">
    <property type="entry name" value="P-loop_NTPase"/>
</dbReference>
<evidence type="ECO:0000256" key="6">
    <source>
        <dbReference type="ARBA" id="ARBA00023012"/>
    </source>
</evidence>
<dbReference type="Gene3D" id="3.40.50.2300">
    <property type="match status" value="1"/>
</dbReference>
<organism evidence="14 15">
    <name type="scientific">Roseovarius halotolerans</name>
    <dbReference type="NCBI Taxonomy" id="505353"/>
    <lineage>
        <taxon>Bacteria</taxon>
        <taxon>Pseudomonadati</taxon>
        <taxon>Pseudomonadota</taxon>
        <taxon>Alphaproteobacteria</taxon>
        <taxon>Rhodobacterales</taxon>
        <taxon>Roseobacteraceae</taxon>
        <taxon>Roseovarius</taxon>
    </lineage>
</organism>
<dbReference type="PRINTS" id="PR01590">
    <property type="entry name" value="HTHFIS"/>
</dbReference>
<dbReference type="EMBL" id="FWFU01000001">
    <property type="protein sequence ID" value="SLN15398.1"/>
    <property type="molecule type" value="Genomic_DNA"/>
</dbReference>
<reference evidence="14 15" key="1">
    <citation type="submission" date="2017-03" db="EMBL/GenBank/DDBJ databases">
        <authorList>
            <person name="Afonso C.L."/>
            <person name="Miller P.J."/>
            <person name="Scott M.A."/>
            <person name="Spackman E."/>
            <person name="Goraichik I."/>
            <person name="Dimitrov K.M."/>
            <person name="Suarez D.L."/>
            <person name="Swayne D.E."/>
        </authorList>
    </citation>
    <scope>NUCLEOTIDE SEQUENCE [LARGE SCALE GENOMIC DNA]</scope>
    <source>
        <strain evidence="14 15">CECT 8110</strain>
    </source>
</reference>
<dbReference type="SUPFAM" id="SSF52540">
    <property type="entry name" value="P-loop containing nucleoside triphosphate hydrolases"/>
    <property type="match status" value="1"/>
</dbReference>
<keyword evidence="10" id="KW-0804">Transcription</keyword>
<dbReference type="InterPro" id="IPR025943">
    <property type="entry name" value="Sigma_54_int_dom_ATP-bd_2"/>
</dbReference>
<dbReference type="InterPro" id="IPR009057">
    <property type="entry name" value="Homeodomain-like_sf"/>
</dbReference>
<evidence type="ECO:0000256" key="5">
    <source>
        <dbReference type="ARBA" id="ARBA00022840"/>
    </source>
</evidence>
<dbReference type="Gene3D" id="1.10.10.60">
    <property type="entry name" value="Homeodomain-like"/>
    <property type="match status" value="1"/>
</dbReference>
<evidence type="ECO:0000259" key="12">
    <source>
        <dbReference type="PROSITE" id="PS50045"/>
    </source>
</evidence>
<evidence type="ECO:0000256" key="7">
    <source>
        <dbReference type="ARBA" id="ARBA00023015"/>
    </source>
</evidence>
<dbReference type="PROSITE" id="PS50110">
    <property type="entry name" value="RESPONSE_REGULATORY"/>
    <property type="match status" value="1"/>
</dbReference>
<dbReference type="InterPro" id="IPR002078">
    <property type="entry name" value="Sigma_54_int"/>
</dbReference>
<keyword evidence="5" id="KW-0067">ATP-binding</keyword>
<evidence type="ECO:0000256" key="11">
    <source>
        <dbReference type="PROSITE-ProRule" id="PRU00169"/>
    </source>
</evidence>